<organism evidence="3 4">
    <name type="scientific">Toxocara canis</name>
    <name type="common">Canine roundworm</name>
    <dbReference type="NCBI Taxonomy" id="6265"/>
    <lineage>
        <taxon>Eukaryota</taxon>
        <taxon>Metazoa</taxon>
        <taxon>Ecdysozoa</taxon>
        <taxon>Nematoda</taxon>
        <taxon>Chromadorea</taxon>
        <taxon>Rhabditida</taxon>
        <taxon>Spirurina</taxon>
        <taxon>Ascaridomorpha</taxon>
        <taxon>Ascaridoidea</taxon>
        <taxon>Toxocaridae</taxon>
        <taxon>Toxocara</taxon>
    </lineage>
</organism>
<keyword evidence="1" id="KW-0812">Transmembrane</keyword>
<proteinExistence type="predicted"/>
<sequence length="93" mass="10757">MFLDIGTHTTISENRLKYIQAPLLLILLEVLTICVIRSILAYMGIVKYRHKRDECYKAPILDSSYFAGGPTYLEVSIQLKPFHSVGLRNENRW</sequence>
<reference evidence="2 3" key="2">
    <citation type="submission" date="2018-11" db="EMBL/GenBank/DDBJ databases">
        <authorList>
            <consortium name="Pathogen Informatics"/>
        </authorList>
    </citation>
    <scope>NUCLEOTIDE SEQUENCE [LARGE SCALE GENOMIC DNA]</scope>
</reference>
<gene>
    <name evidence="2" type="ORF">TCNE_LOCUS19001</name>
</gene>
<reference evidence="4" key="1">
    <citation type="submission" date="2016-06" db="UniProtKB">
        <authorList>
            <consortium name="WormBaseParasite"/>
        </authorList>
    </citation>
    <scope>IDENTIFICATION</scope>
</reference>
<feature type="transmembrane region" description="Helical" evidence="1">
    <location>
        <begin position="20"/>
        <end position="42"/>
    </location>
</feature>
<evidence type="ECO:0000313" key="2">
    <source>
        <dbReference type="EMBL" id="VDM50322.1"/>
    </source>
</evidence>
<evidence type="ECO:0000313" key="4">
    <source>
        <dbReference type="WBParaSite" id="TCNE_0001900501-mRNA-1"/>
    </source>
</evidence>
<name>A0A183VE31_TOXCA</name>
<evidence type="ECO:0000313" key="3">
    <source>
        <dbReference type="Proteomes" id="UP000050794"/>
    </source>
</evidence>
<keyword evidence="1" id="KW-1133">Transmembrane helix</keyword>
<protein>
    <submittedName>
        <fullName evidence="4">Transmembrane protein</fullName>
    </submittedName>
</protein>
<accession>A0A183VE31</accession>
<dbReference type="AlphaFoldDB" id="A0A183VE31"/>
<evidence type="ECO:0000256" key="1">
    <source>
        <dbReference type="SAM" id="Phobius"/>
    </source>
</evidence>
<keyword evidence="3" id="KW-1185">Reference proteome</keyword>
<dbReference type="WBParaSite" id="TCNE_0001900501-mRNA-1">
    <property type="protein sequence ID" value="TCNE_0001900501-mRNA-1"/>
    <property type="gene ID" value="TCNE_0001900501"/>
</dbReference>
<dbReference type="Proteomes" id="UP000050794">
    <property type="component" value="Unassembled WGS sequence"/>
</dbReference>
<dbReference type="EMBL" id="UYWY01026249">
    <property type="protein sequence ID" value="VDM50322.1"/>
    <property type="molecule type" value="Genomic_DNA"/>
</dbReference>
<keyword evidence="1" id="KW-0472">Membrane</keyword>